<dbReference type="RefSeq" id="WP_007211927.1">
    <property type="nucleotide sequence ID" value="NZ_CABMLT010000005.1"/>
</dbReference>
<keyword evidence="1" id="KW-0812">Transmembrane</keyword>
<proteinExistence type="predicted"/>
<name>A0A0P0GT85_9BACE</name>
<evidence type="ECO:0000313" key="4">
    <source>
        <dbReference type="EMBL" id="KAA5422011.1"/>
    </source>
</evidence>
<reference evidence="2 7" key="1">
    <citation type="journal article" date="2015" name="Science">
        <title>Genetic determinants of in vivo fitness and diet responsiveness in multiple human gut Bacteroides.</title>
        <authorList>
            <person name="Wu M."/>
            <person name="McNulty N.P."/>
            <person name="Rodionov D.A."/>
            <person name="Khoroshkin M.S."/>
            <person name="Griffin N.W."/>
            <person name="Cheng J."/>
            <person name="Latreille P."/>
            <person name="Kerstetter R.A."/>
            <person name="Terrapon N."/>
            <person name="Henrissat B."/>
            <person name="Osterman A.L."/>
            <person name="Gordon J.I."/>
        </authorList>
    </citation>
    <scope>NUCLEOTIDE SEQUENCE [LARGE SCALE GENOMIC DNA]</scope>
    <source>
        <strain evidence="2 7">WH2</strain>
    </source>
</reference>
<evidence type="ECO:0000313" key="2">
    <source>
        <dbReference type="EMBL" id="ALJ60518.1"/>
    </source>
</evidence>
<organism evidence="2 7">
    <name type="scientific">Bacteroides cellulosilyticus</name>
    <dbReference type="NCBI Taxonomy" id="246787"/>
    <lineage>
        <taxon>Bacteria</taxon>
        <taxon>Pseudomonadati</taxon>
        <taxon>Bacteroidota</taxon>
        <taxon>Bacteroidia</taxon>
        <taxon>Bacteroidales</taxon>
        <taxon>Bacteroidaceae</taxon>
        <taxon>Bacteroides</taxon>
    </lineage>
</organism>
<dbReference type="eggNOG" id="ENOG502ZRP1">
    <property type="taxonomic scope" value="Bacteria"/>
</dbReference>
<dbReference type="EMBL" id="VVYW01000008">
    <property type="protein sequence ID" value="KAA5408902.1"/>
    <property type="molecule type" value="Genomic_DNA"/>
</dbReference>
<evidence type="ECO:0000313" key="8">
    <source>
        <dbReference type="Proteomes" id="UP000283341"/>
    </source>
</evidence>
<evidence type="ECO:0000313" key="9">
    <source>
        <dbReference type="Proteomes" id="UP000325055"/>
    </source>
</evidence>
<feature type="transmembrane region" description="Helical" evidence="1">
    <location>
        <begin position="182"/>
        <end position="199"/>
    </location>
</feature>
<dbReference type="InterPro" id="IPR021354">
    <property type="entry name" value="DUF2975"/>
</dbReference>
<evidence type="ECO:0000313" key="7">
    <source>
        <dbReference type="Proteomes" id="UP000061809"/>
    </source>
</evidence>
<keyword evidence="1" id="KW-1133">Transmembrane helix</keyword>
<feature type="transmembrane region" description="Helical" evidence="1">
    <location>
        <begin position="142"/>
        <end position="162"/>
    </location>
</feature>
<dbReference type="Proteomes" id="UP000325055">
    <property type="component" value="Unassembled WGS sequence"/>
</dbReference>
<reference evidence="9 10" key="3">
    <citation type="journal article" date="2019" name="Nat. Med.">
        <title>A library of human gut bacterial isolates paired with longitudinal multiomics data enables mechanistic microbiome research.</title>
        <authorList>
            <person name="Poyet M."/>
            <person name="Groussin M."/>
            <person name="Gibbons S.M."/>
            <person name="Avila-Pacheco J."/>
            <person name="Jiang X."/>
            <person name="Kearney S.M."/>
            <person name="Perrotta A.R."/>
            <person name="Berdy B."/>
            <person name="Zhao S."/>
            <person name="Lieberman T.D."/>
            <person name="Swanson P.K."/>
            <person name="Smith M."/>
            <person name="Roesemann S."/>
            <person name="Alexander J.E."/>
            <person name="Rich S.A."/>
            <person name="Livny J."/>
            <person name="Vlamakis H."/>
            <person name="Clish C."/>
            <person name="Bullock K."/>
            <person name="Deik A."/>
            <person name="Scott J."/>
            <person name="Pierce K.A."/>
            <person name="Xavier R.J."/>
            <person name="Alm E.J."/>
        </authorList>
    </citation>
    <scope>NUCLEOTIDE SEQUENCE [LARGE SCALE GENOMIC DNA]</scope>
    <source>
        <strain evidence="5 10">BIOML-A6</strain>
        <strain evidence="3 9">BIOML-A7</strain>
        <strain evidence="4 11">BIOML-A8</strain>
    </source>
</reference>
<dbReference type="Proteomes" id="UP000448877">
    <property type="component" value="Unassembled WGS sequence"/>
</dbReference>
<evidence type="ECO:0000313" key="10">
    <source>
        <dbReference type="Proteomes" id="UP000448877"/>
    </source>
</evidence>
<dbReference type="STRING" id="246787.BcellWH2_03284"/>
<dbReference type="Proteomes" id="UP000061809">
    <property type="component" value="Chromosome"/>
</dbReference>
<protein>
    <submittedName>
        <fullName evidence="3">DUF2975 domain-containing protein</fullName>
    </submittedName>
</protein>
<dbReference type="EMBL" id="QRVJ01000006">
    <property type="protein sequence ID" value="RGS37472.1"/>
    <property type="molecule type" value="Genomic_DNA"/>
</dbReference>
<evidence type="ECO:0000256" key="1">
    <source>
        <dbReference type="SAM" id="Phobius"/>
    </source>
</evidence>
<dbReference type="PATRIC" id="fig|246787.4.peg.3400"/>
<evidence type="ECO:0000313" key="3">
    <source>
        <dbReference type="EMBL" id="KAA5408902.1"/>
    </source>
</evidence>
<sequence>MKKFRILGILAILVIVGDFAISFTAGWQEERDSFLAGSKSARAETPALYTPEGIPVEVRPLETTILDSLRNSKMNENLPYKIDKVSVAIVPSTWSSIVFCFGAFAVLAILAGIYCLIRVLISISKRNVFTHDNVVRMRVFTYSLLAFSILNALMEWLNYIEVVKQVSLPGYEIKGFSMSEDWVSLVVIVLFTEIFAVGVKMKEEQDLTI</sequence>
<dbReference type="KEGG" id="bcel:BcellWH2_03284"/>
<reference evidence="6 8" key="2">
    <citation type="submission" date="2018-08" db="EMBL/GenBank/DDBJ databases">
        <title>A genome reference for cultivated species of the human gut microbiota.</title>
        <authorList>
            <person name="Zou Y."/>
            <person name="Xue W."/>
            <person name="Luo G."/>
        </authorList>
    </citation>
    <scope>NUCLEOTIDE SEQUENCE [LARGE SCALE GENOMIC DNA]</scope>
    <source>
        <strain evidence="6 8">AF22-3AC</strain>
    </source>
</reference>
<dbReference type="Proteomes" id="UP000283341">
    <property type="component" value="Unassembled WGS sequence"/>
</dbReference>
<dbReference type="GeneID" id="66305381"/>
<evidence type="ECO:0000313" key="11">
    <source>
        <dbReference type="Proteomes" id="UP000482653"/>
    </source>
</evidence>
<dbReference type="EMBL" id="VVYV01000003">
    <property type="protein sequence ID" value="KAA5423155.1"/>
    <property type="molecule type" value="Genomic_DNA"/>
</dbReference>
<evidence type="ECO:0000313" key="6">
    <source>
        <dbReference type="EMBL" id="RGS37472.1"/>
    </source>
</evidence>
<dbReference type="Pfam" id="PF11188">
    <property type="entry name" value="DUF2975"/>
    <property type="match status" value="1"/>
</dbReference>
<accession>A0A0P0GT85</accession>
<evidence type="ECO:0000313" key="5">
    <source>
        <dbReference type="EMBL" id="KAA5423155.1"/>
    </source>
</evidence>
<gene>
    <name evidence="2" type="ORF">BcellWH2_03284</name>
    <name evidence="6" type="ORF">DWX97_10090</name>
    <name evidence="5" type="ORF">F2Y81_03525</name>
    <name evidence="3" type="ORF">F2Y86_10680</name>
    <name evidence="4" type="ORF">F2Y87_02545</name>
</gene>
<feature type="transmembrane region" description="Helical" evidence="1">
    <location>
        <begin position="94"/>
        <end position="121"/>
    </location>
</feature>
<dbReference type="AlphaFoldDB" id="A0A0P0GT85"/>
<dbReference type="EMBL" id="VVYX01000003">
    <property type="protein sequence ID" value="KAA5422011.1"/>
    <property type="molecule type" value="Genomic_DNA"/>
</dbReference>
<keyword evidence="1" id="KW-0472">Membrane</keyword>
<dbReference type="EMBL" id="CP012801">
    <property type="protein sequence ID" value="ALJ60518.1"/>
    <property type="molecule type" value="Genomic_DNA"/>
</dbReference>
<dbReference type="Proteomes" id="UP000482653">
    <property type="component" value="Unassembled WGS sequence"/>
</dbReference>